<feature type="non-terminal residue" evidence="7">
    <location>
        <position position="376"/>
    </location>
</feature>
<evidence type="ECO:0000256" key="5">
    <source>
        <dbReference type="ARBA" id="ARBA00023180"/>
    </source>
</evidence>
<feature type="non-terminal residue" evidence="7">
    <location>
        <position position="1"/>
    </location>
</feature>
<keyword evidence="5" id="KW-0325">Glycoprotein</keyword>
<evidence type="ECO:0000256" key="1">
    <source>
        <dbReference type="ARBA" id="ARBA00004370"/>
    </source>
</evidence>
<dbReference type="PANTHER" id="PTHR24060">
    <property type="entry name" value="METABOTROPIC GLUTAMATE RECEPTOR"/>
    <property type="match status" value="1"/>
</dbReference>
<accession>A0A0B7BXB1</accession>
<keyword evidence="2" id="KW-0812">Transmembrane</keyword>
<protein>
    <recommendedName>
        <fullName evidence="6">Receptor ligand binding region domain-containing protein</fullName>
    </recommendedName>
</protein>
<keyword evidence="3" id="KW-1133">Transmembrane helix</keyword>
<dbReference type="InterPro" id="IPR028082">
    <property type="entry name" value="Peripla_BP_I"/>
</dbReference>
<dbReference type="Gene3D" id="3.40.50.2300">
    <property type="match status" value="1"/>
</dbReference>
<organism evidence="7">
    <name type="scientific">Arion vulgaris</name>
    <dbReference type="NCBI Taxonomy" id="1028688"/>
    <lineage>
        <taxon>Eukaryota</taxon>
        <taxon>Metazoa</taxon>
        <taxon>Spiralia</taxon>
        <taxon>Lophotrochozoa</taxon>
        <taxon>Mollusca</taxon>
        <taxon>Gastropoda</taxon>
        <taxon>Heterobranchia</taxon>
        <taxon>Euthyneura</taxon>
        <taxon>Panpulmonata</taxon>
        <taxon>Eupulmonata</taxon>
        <taxon>Stylommatophora</taxon>
        <taxon>Helicina</taxon>
        <taxon>Arionoidea</taxon>
        <taxon>Arionidae</taxon>
        <taxon>Arion</taxon>
    </lineage>
</organism>
<feature type="domain" description="Receptor ligand binding region" evidence="6">
    <location>
        <begin position="2"/>
        <end position="271"/>
    </location>
</feature>
<comment type="subcellular location">
    <subcellularLocation>
        <location evidence="1">Membrane</location>
    </subcellularLocation>
</comment>
<dbReference type="InterPro" id="IPR001828">
    <property type="entry name" value="ANF_lig-bd_rcpt"/>
</dbReference>
<dbReference type="GO" id="GO:0016020">
    <property type="term" value="C:membrane"/>
    <property type="evidence" value="ECO:0007669"/>
    <property type="project" value="UniProtKB-SubCell"/>
</dbReference>
<reference evidence="7" key="1">
    <citation type="submission" date="2014-12" db="EMBL/GenBank/DDBJ databases">
        <title>Insight into the proteome of Arion vulgaris.</title>
        <authorList>
            <person name="Aradska J."/>
            <person name="Bulat T."/>
            <person name="Smidak R."/>
            <person name="Sarate P."/>
            <person name="Gangsoo J."/>
            <person name="Sialana F."/>
            <person name="Bilban M."/>
            <person name="Lubec G."/>
        </authorList>
    </citation>
    <scope>NUCLEOTIDE SEQUENCE</scope>
    <source>
        <tissue evidence="7">Skin</tissue>
    </source>
</reference>
<sequence>NYNNIQVINSYDEDGEPGMLEFKKLAYINKICITKEYTIGGNSSTNISDVLNMVAQNRNASVAILWFKNPLPILEAASSNAILSRNVLFIATNKFGADPKYLTLASISNLLARNNLVILDVETADIAGFDEYLENKTPYNYMQNPWFKEYFEMLQNCYWDVPVGSRRQCDRSSTIPHADNYKQDTYVLYVINAVFSAALGIDHAISQLCSPSSGEQSYYEACSLYTNSGKRRQKIMAALLQVNFTDDTRQPFYFTEDGQSDRGFHIYNITGKTNKDFQYQIIGSYNDTNFLKLDITYDTNIKAHCDVDVGGCNCNFMKEIPSRYMKKTNGNRGLSVVYIGDIHQASPTNPLACGLINTGVDLQRLLAFFYAIEHVN</sequence>
<dbReference type="Pfam" id="PF01094">
    <property type="entry name" value="ANF_receptor"/>
    <property type="match status" value="1"/>
</dbReference>
<keyword evidence="4" id="KW-0472">Membrane</keyword>
<evidence type="ECO:0000259" key="6">
    <source>
        <dbReference type="Pfam" id="PF01094"/>
    </source>
</evidence>
<evidence type="ECO:0000313" key="7">
    <source>
        <dbReference type="EMBL" id="CEK96830.1"/>
    </source>
</evidence>
<evidence type="ECO:0000256" key="2">
    <source>
        <dbReference type="ARBA" id="ARBA00022692"/>
    </source>
</evidence>
<dbReference type="InterPro" id="IPR050726">
    <property type="entry name" value="mGluR"/>
</dbReference>
<dbReference type="EMBL" id="HACG01049965">
    <property type="protein sequence ID" value="CEK96830.1"/>
    <property type="molecule type" value="Transcribed_RNA"/>
</dbReference>
<evidence type="ECO:0000256" key="3">
    <source>
        <dbReference type="ARBA" id="ARBA00022989"/>
    </source>
</evidence>
<name>A0A0B7BXB1_9EUPU</name>
<dbReference type="AlphaFoldDB" id="A0A0B7BXB1"/>
<dbReference type="SUPFAM" id="SSF53822">
    <property type="entry name" value="Periplasmic binding protein-like I"/>
    <property type="match status" value="1"/>
</dbReference>
<gene>
    <name evidence="7" type="primary">ORF213622</name>
</gene>
<proteinExistence type="predicted"/>
<evidence type="ECO:0000256" key="4">
    <source>
        <dbReference type="ARBA" id="ARBA00023136"/>
    </source>
</evidence>